<dbReference type="Proteomes" id="UP000887565">
    <property type="component" value="Unplaced"/>
</dbReference>
<feature type="compositionally biased region" description="Basic residues" evidence="1">
    <location>
        <begin position="45"/>
        <end position="68"/>
    </location>
</feature>
<organism evidence="2 3">
    <name type="scientific">Romanomermis culicivorax</name>
    <name type="common">Nematode worm</name>
    <dbReference type="NCBI Taxonomy" id="13658"/>
    <lineage>
        <taxon>Eukaryota</taxon>
        <taxon>Metazoa</taxon>
        <taxon>Ecdysozoa</taxon>
        <taxon>Nematoda</taxon>
        <taxon>Enoplea</taxon>
        <taxon>Dorylaimia</taxon>
        <taxon>Mermithida</taxon>
        <taxon>Mermithoidea</taxon>
        <taxon>Mermithidae</taxon>
        <taxon>Romanomermis</taxon>
    </lineage>
</organism>
<feature type="region of interest" description="Disordered" evidence="1">
    <location>
        <begin position="119"/>
        <end position="157"/>
    </location>
</feature>
<dbReference type="AlphaFoldDB" id="A0A915I4E9"/>
<feature type="region of interest" description="Disordered" evidence="1">
    <location>
        <begin position="1"/>
        <end position="83"/>
    </location>
</feature>
<dbReference type="WBParaSite" id="nRc.2.0.1.t08284-RA">
    <property type="protein sequence ID" value="nRc.2.0.1.t08284-RA"/>
    <property type="gene ID" value="nRc.2.0.1.g08284"/>
</dbReference>
<evidence type="ECO:0000313" key="2">
    <source>
        <dbReference type="Proteomes" id="UP000887565"/>
    </source>
</evidence>
<feature type="compositionally biased region" description="Polar residues" evidence="1">
    <location>
        <begin position="140"/>
        <end position="157"/>
    </location>
</feature>
<feature type="compositionally biased region" description="Basic and acidic residues" evidence="1">
    <location>
        <begin position="1"/>
        <end position="10"/>
    </location>
</feature>
<proteinExistence type="predicted"/>
<keyword evidence="2" id="KW-1185">Reference proteome</keyword>
<protein>
    <submittedName>
        <fullName evidence="3">Uncharacterized protein</fullName>
    </submittedName>
</protein>
<evidence type="ECO:0000313" key="3">
    <source>
        <dbReference type="WBParaSite" id="nRc.2.0.1.t08284-RA"/>
    </source>
</evidence>
<evidence type="ECO:0000256" key="1">
    <source>
        <dbReference type="SAM" id="MobiDB-lite"/>
    </source>
</evidence>
<feature type="compositionally biased region" description="Basic and acidic residues" evidence="1">
    <location>
        <begin position="69"/>
        <end position="83"/>
    </location>
</feature>
<reference evidence="3" key="1">
    <citation type="submission" date="2022-11" db="UniProtKB">
        <authorList>
            <consortium name="WormBaseParasite"/>
        </authorList>
    </citation>
    <scope>IDENTIFICATION</scope>
</reference>
<accession>A0A915I4E9</accession>
<sequence>MMLNGKEENRRRQKRKEKGDTKVDTGMKAPMKNRCRKKKDEEKMKRKVGARKLKSMKRSSNERKKRKENWKNGRDTKSLEAEKGHRDIINIMIDWMCPIPPGQPQYYHQFLVPPGLQMPPPTMIPPIRNIQSEERMEIPGTSTGTQPPQRPPSTGNP</sequence>
<name>A0A915I4E9_ROMCU</name>